<reference evidence="2" key="2">
    <citation type="submission" date="2015-01" db="EMBL/GenBank/DDBJ databases">
        <title>Evolutionary Origins and Diversification of the Mycorrhizal Mutualists.</title>
        <authorList>
            <consortium name="DOE Joint Genome Institute"/>
            <consortium name="Mycorrhizal Genomics Consortium"/>
            <person name="Kohler A."/>
            <person name="Kuo A."/>
            <person name="Nagy L.G."/>
            <person name="Floudas D."/>
            <person name="Copeland A."/>
            <person name="Barry K.W."/>
            <person name="Cichocki N."/>
            <person name="Veneault-Fourrey C."/>
            <person name="LaButti K."/>
            <person name="Lindquist E.A."/>
            <person name="Lipzen A."/>
            <person name="Lundell T."/>
            <person name="Morin E."/>
            <person name="Murat C."/>
            <person name="Riley R."/>
            <person name="Ohm R."/>
            <person name="Sun H."/>
            <person name="Tunlid A."/>
            <person name="Henrissat B."/>
            <person name="Grigoriev I.V."/>
            <person name="Hibbett D.S."/>
            <person name="Martin F."/>
        </authorList>
    </citation>
    <scope>NUCLEOTIDE SEQUENCE [LARGE SCALE GENOMIC DNA]</scope>
    <source>
        <strain evidence="2">h7</strain>
    </source>
</reference>
<name>A0A0C3CBK2_HEBCY</name>
<dbReference type="EMBL" id="KN831781">
    <property type="protein sequence ID" value="KIM40991.1"/>
    <property type="molecule type" value="Genomic_DNA"/>
</dbReference>
<evidence type="ECO:0000313" key="1">
    <source>
        <dbReference type="EMBL" id="KIM40991.1"/>
    </source>
</evidence>
<proteinExistence type="predicted"/>
<sequence length="84" mass="9470">LSTKYLAPYFDALDQPGMVKRTKENAQEMMPIFDALSQPGIVERTKENGQEMMPMLTCPGRGSGKPNLRLNLVLFTVFYEIFGP</sequence>
<dbReference type="AlphaFoldDB" id="A0A0C3CBK2"/>
<dbReference type="Proteomes" id="UP000053424">
    <property type="component" value="Unassembled WGS sequence"/>
</dbReference>
<reference evidence="1 2" key="1">
    <citation type="submission" date="2014-04" db="EMBL/GenBank/DDBJ databases">
        <authorList>
            <consortium name="DOE Joint Genome Institute"/>
            <person name="Kuo A."/>
            <person name="Gay G."/>
            <person name="Dore J."/>
            <person name="Kohler A."/>
            <person name="Nagy L.G."/>
            <person name="Floudas D."/>
            <person name="Copeland A."/>
            <person name="Barry K.W."/>
            <person name="Cichocki N."/>
            <person name="Veneault-Fourrey C."/>
            <person name="LaButti K."/>
            <person name="Lindquist E.A."/>
            <person name="Lipzen A."/>
            <person name="Lundell T."/>
            <person name="Morin E."/>
            <person name="Murat C."/>
            <person name="Sun H."/>
            <person name="Tunlid A."/>
            <person name="Henrissat B."/>
            <person name="Grigoriev I.V."/>
            <person name="Hibbett D.S."/>
            <person name="Martin F."/>
            <person name="Nordberg H.P."/>
            <person name="Cantor M.N."/>
            <person name="Hua S.X."/>
        </authorList>
    </citation>
    <scope>NUCLEOTIDE SEQUENCE [LARGE SCALE GENOMIC DNA]</scope>
    <source>
        <strain evidence="2">h7</strain>
    </source>
</reference>
<feature type="non-terminal residue" evidence="1">
    <location>
        <position position="1"/>
    </location>
</feature>
<accession>A0A0C3CBK2</accession>
<keyword evidence="2" id="KW-1185">Reference proteome</keyword>
<protein>
    <submittedName>
        <fullName evidence="1">Uncharacterized protein</fullName>
    </submittedName>
</protein>
<organism evidence="1 2">
    <name type="scientific">Hebeloma cylindrosporum</name>
    <dbReference type="NCBI Taxonomy" id="76867"/>
    <lineage>
        <taxon>Eukaryota</taxon>
        <taxon>Fungi</taxon>
        <taxon>Dikarya</taxon>
        <taxon>Basidiomycota</taxon>
        <taxon>Agaricomycotina</taxon>
        <taxon>Agaricomycetes</taxon>
        <taxon>Agaricomycetidae</taxon>
        <taxon>Agaricales</taxon>
        <taxon>Agaricineae</taxon>
        <taxon>Hymenogastraceae</taxon>
        <taxon>Hebeloma</taxon>
    </lineage>
</organism>
<evidence type="ECO:0000313" key="2">
    <source>
        <dbReference type="Proteomes" id="UP000053424"/>
    </source>
</evidence>
<gene>
    <name evidence="1" type="ORF">M413DRAFT_445761</name>
</gene>
<dbReference type="HOGENOM" id="CLU_2527705_0_0_1"/>